<dbReference type="Proteomes" id="UP000245431">
    <property type="component" value="Chromosome PVE_r2"/>
</dbReference>
<evidence type="ECO:0000313" key="1">
    <source>
        <dbReference type="EMBL" id="SBW84268.1"/>
    </source>
</evidence>
<dbReference type="EMBL" id="LT599584">
    <property type="protein sequence ID" value="SBW84268.1"/>
    <property type="molecule type" value="Genomic_DNA"/>
</dbReference>
<gene>
    <name evidence="1" type="ORF">PVE_R2G0239</name>
</gene>
<evidence type="ECO:0000313" key="2">
    <source>
        <dbReference type="Proteomes" id="UP000245431"/>
    </source>
</evidence>
<reference evidence="2" key="1">
    <citation type="submission" date="2016-07" db="EMBL/GenBank/DDBJ databases">
        <authorList>
            <person name="Florea S."/>
            <person name="Webb J.S."/>
            <person name="Jaromczyk J."/>
            <person name="Schardl C.L."/>
        </authorList>
    </citation>
    <scope>NUCLEOTIDE SEQUENCE [LARGE SCALE GENOMIC DNA]</scope>
    <source>
        <strain evidence="2">1YdBTEX2</strain>
    </source>
</reference>
<accession>A0A1D3K7F6</accession>
<dbReference type="AlphaFoldDB" id="A0A1D3K7F6"/>
<protein>
    <submittedName>
        <fullName evidence="1">Uncharacterized protein</fullName>
    </submittedName>
</protein>
<sequence length="182" mass="19965">MNTVRNEQTQSISLPVNFNGVLNVTLPAHLNAEEFRALALEQFKQLLHSQTGMGESGEASFSFDGDVWSTEGQAQVGDLMFEVQHDLSLNVSGALVALKPRKGEFGADRYRSRICAYVSEHDVYVTGRCPQTDAERVLVVVRMDASDPTVHVMNPSFDEAMSLDGQAPLVSVPFRGMSFALN</sequence>
<proteinExistence type="predicted"/>
<organism evidence="1 2">
    <name type="scientific">Pseudomonas veronii 1YdBTEX2</name>
    <dbReference type="NCBI Taxonomy" id="1295141"/>
    <lineage>
        <taxon>Bacteria</taxon>
        <taxon>Pseudomonadati</taxon>
        <taxon>Pseudomonadota</taxon>
        <taxon>Gammaproteobacteria</taxon>
        <taxon>Pseudomonadales</taxon>
        <taxon>Pseudomonadaceae</taxon>
        <taxon>Pseudomonas</taxon>
    </lineage>
</organism>
<name>A0A1D3K7F6_PSEVE</name>